<dbReference type="Proteomes" id="UP001562425">
    <property type="component" value="Unassembled WGS sequence"/>
</dbReference>
<dbReference type="EMBL" id="JBEHCU010005108">
    <property type="protein sequence ID" value="KAL1400860.1"/>
    <property type="molecule type" value="Genomic_DNA"/>
</dbReference>
<evidence type="ECO:0000256" key="2">
    <source>
        <dbReference type="SAM" id="SignalP"/>
    </source>
</evidence>
<reference evidence="3 4" key="1">
    <citation type="submission" date="2024-05" db="EMBL/GenBank/DDBJ databases">
        <title>Culex pipiens pipiens assembly and annotation.</title>
        <authorList>
            <person name="Alout H."/>
            <person name="Durand T."/>
        </authorList>
    </citation>
    <scope>NUCLEOTIDE SEQUENCE [LARGE SCALE GENOMIC DNA]</scope>
    <source>
        <strain evidence="3">HA-2024</strain>
        <tissue evidence="3">Whole body</tissue>
    </source>
</reference>
<accession>A0ABD1DMG2</accession>
<organism evidence="3 4">
    <name type="scientific">Culex pipiens pipiens</name>
    <name type="common">Northern house mosquito</name>
    <dbReference type="NCBI Taxonomy" id="38569"/>
    <lineage>
        <taxon>Eukaryota</taxon>
        <taxon>Metazoa</taxon>
        <taxon>Ecdysozoa</taxon>
        <taxon>Arthropoda</taxon>
        <taxon>Hexapoda</taxon>
        <taxon>Insecta</taxon>
        <taxon>Pterygota</taxon>
        <taxon>Neoptera</taxon>
        <taxon>Endopterygota</taxon>
        <taxon>Diptera</taxon>
        <taxon>Nematocera</taxon>
        <taxon>Culicoidea</taxon>
        <taxon>Culicidae</taxon>
        <taxon>Culicinae</taxon>
        <taxon>Culicini</taxon>
        <taxon>Culex</taxon>
        <taxon>Culex</taxon>
    </lineage>
</organism>
<evidence type="ECO:0000313" key="3">
    <source>
        <dbReference type="EMBL" id="KAL1400860.1"/>
    </source>
</evidence>
<proteinExistence type="predicted"/>
<feature type="chain" id="PRO_5044832835" evidence="2">
    <location>
        <begin position="26"/>
        <end position="573"/>
    </location>
</feature>
<feature type="transmembrane region" description="Helical" evidence="1">
    <location>
        <begin position="525"/>
        <end position="545"/>
    </location>
</feature>
<evidence type="ECO:0000256" key="1">
    <source>
        <dbReference type="SAM" id="Phobius"/>
    </source>
</evidence>
<gene>
    <name evidence="3" type="ORF">pipiens_007077</name>
</gene>
<protein>
    <submittedName>
        <fullName evidence="3">Uncharacterized protein</fullName>
    </submittedName>
</protein>
<evidence type="ECO:0000313" key="4">
    <source>
        <dbReference type="Proteomes" id="UP001562425"/>
    </source>
</evidence>
<feature type="signal peptide" evidence="2">
    <location>
        <begin position="1"/>
        <end position="25"/>
    </location>
</feature>
<keyword evidence="1" id="KW-1133">Transmembrane helix</keyword>
<keyword evidence="1" id="KW-0812">Transmembrane</keyword>
<keyword evidence="1" id="KW-0472">Membrane</keyword>
<comment type="caution">
    <text evidence="3">The sequence shown here is derived from an EMBL/GenBank/DDBJ whole genome shotgun (WGS) entry which is preliminary data.</text>
</comment>
<keyword evidence="2" id="KW-0732">Signal</keyword>
<name>A0ABD1DMG2_CULPP</name>
<sequence length="573" mass="64062">MVKKSGVGGFVLCCLLAVVIRDVHGTTLYPADKLSILEGAGFLVYLVPDRAVRDSVGGVIRCLLTLGDESYNLETEKVHTIGQDTTVQRFSADVCGIRVHNVRASLGTDWTITTLDERLKDINHTLTLTVIKQKQNPEINIAVSDTARSFTVTCPEDSSRRYCRILDEADNIYDGCSRSFDITWDHARYRCRLLYWGDMDESETVINVRVEKNKSAVTWSTEENEKHVVLNCHYNSRISPCRAVSVASRRQMMLLDGHLANRYSAYNTMVSQGICALEIQKPLIKDDRGLWRIYLELSGNDYTGCVFDLSDPGTEVGYAAQVKPQLIEVFHDPRSSITTTTELECESPYPLSYCYLSGPQGGDFKPEKFDHLGTLGICRFKVSNITTGKWACGRNDNSGGEDRFTYYDVKVYDQPARAITPQITASSGDENRDLLCKTILDLPIEICRFISPTGEVHGLSENIVPAPDSRFKYHGKGLREGECGMRIMQLDREDFGRWKCSIKVQGRDYAINVDVIEEVMSTTTIVAICVAVTLVLGFVGGFFAYRKLNSRRVPYRNNVGLNGGLSLNTSINT</sequence>
<dbReference type="AlphaFoldDB" id="A0ABD1DMG2"/>
<keyword evidence="4" id="KW-1185">Reference proteome</keyword>